<dbReference type="InterPro" id="IPR036188">
    <property type="entry name" value="FAD/NAD-bd_sf"/>
</dbReference>
<dbReference type="SUPFAM" id="SSF51905">
    <property type="entry name" value="FAD/NAD(P)-binding domain"/>
    <property type="match status" value="1"/>
</dbReference>
<dbReference type="PANTHER" id="PTHR46313">
    <property type="match status" value="1"/>
</dbReference>
<dbReference type="InterPro" id="IPR045892">
    <property type="entry name" value="CrtISO-like"/>
</dbReference>
<organism evidence="2 3">
    <name type="scientific">Candidatus Saccharicenans subterraneus</name>
    <dbReference type="NCBI Taxonomy" id="2508984"/>
    <lineage>
        <taxon>Bacteria</taxon>
        <taxon>Candidatus Aminicenantota</taxon>
        <taxon>Candidatus Aminicenantia</taxon>
        <taxon>Candidatus Aminicenantales</taxon>
        <taxon>Candidatus Saccharicenantaceae</taxon>
        <taxon>Candidatus Saccharicenans</taxon>
    </lineage>
</organism>
<name>A0A3E2BQL9_9BACT</name>
<sequence length="505" mass="56904">MTETMIIVGAGMAGLSTGCYAQMNGFKSEIYESNRVPGGLCAAWTRKGYTFDISMHILVNSKSGPFKKMWDELGVTSNQEFFYHRKVVAVEGLEKRLEFCLDRDRLEKQLLAISPEDADLIKEFVKLFFGRGVMDLASLDPPELVGLAGRLKMILKVLPMVGLFKKFGKMTLQEFVARCRDPFLAVALRSVVDTPGWPMPDFPMVAMAGFARAGGEAGYPLGGSFRVAQKIADRYRSLGGQIHFNSRVVDILIENDRAVGIRLENGSEHRADTVVWAGDGHHLIYDILGGKYLDDTIRSMYEKWQPVKPMVHVCFGVNLDLSGEPKQMVYEVEKPITIAGQDFKWLSIINHAFDKSTAPPGRTALEVWYATDYRYWEELHRDRPRYEAEKKRIAEETAAALETRWPGFRSKIEVVDVPTPMTYVRYTGNWQGSVDGWYITPDNMREQKMKRSLPGLSQLYMVGQWTAPFTGTVGAALSGRQLVQILCKKARRPFLTEVPGGKQVN</sequence>
<comment type="caution">
    <text evidence="2">The sequence shown here is derived from an EMBL/GenBank/DDBJ whole genome shotgun (WGS) entry which is preliminary data.</text>
</comment>
<accession>A0A3E2BQL9</accession>
<dbReference type="Pfam" id="PF13450">
    <property type="entry name" value="NAD_binding_8"/>
    <property type="match status" value="1"/>
</dbReference>
<evidence type="ECO:0000313" key="2">
    <source>
        <dbReference type="EMBL" id="RFT17063.1"/>
    </source>
</evidence>
<feature type="domain" description="Amine oxidase" evidence="1">
    <location>
        <begin position="213"/>
        <end position="481"/>
    </location>
</feature>
<dbReference type="InterPro" id="IPR002937">
    <property type="entry name" value="Amino_oxidase"/>
</dbReference>
<dbReference type="Proteomes" id="UP000257323">
    <property type="component" value="Unassembled WGS sequence"/>
</dbReference>
<evidence type="ECO:0000259" key="1">
    <source>
        <dbReference type="Pfam" id="PF01593"/>
    </source>
</evidence>
<dbReference type="EMBL" id="QUAH01000001">
    <property type="protein sequence ID" value="RFT17063.1"/>
    <property type="molecule type" value="Genomic_DNA"/>
</dbReference>
<dbReference type="GO" id="GO:0016116">
    <property type="term" value="P:carotenoid metabolic process"/>
    <property type="evidence" value="ECO:0007669"/>
    <property type="project" value="InterPro"/>
</dbReference>
<dbReference type="GO" id="GO:0016491">
    <property type="term" value="F:oxidoreductase activity"/>
    <property type="evidence" value="ECO:0007669"/>
    <property type="project" value="InterPro"/>
</dbReference>
<dbReference type="Gene3D" id="3.50.50.60">
    <property type="entry name" value="FAD/NAD(P)-binding domain"/>
    <property type="match status" value="2"/>
</dbReference>
<gene>
    <name evidence="2" type="ORF">OP8BY_1005</name>
</gene>
<dbReference type="AlphaFoldDB" id="A0A3E2BQL9"/>
<evidence type="ECO:0000313" key="3">
    <source>
        <dbReference type="Proteomes" id="UP000257323"/>
    </source>
</evidence>
<dbReference type="Pfam" id="PF01593">
    <property type="entry name" value="Amino_oxidase"/>
    <property type="match status" value="1"/>
</dbReference>
<dbReference type="PANTHER" id="PTHR46313:SF3">
    <property type="entry name" value="PROLYCOPENE ISOMERASE, CHLOROPLASTIC"/>
    <property type="match status" value="1"/>
</dbReference>
<proteinExistence type="predicted"/>
<reference evidence="2 3" key="1">
    <citation type="submission" date="2018-08" db="EMBL/GenBank/DDBJ databases">
        <title>Genome analysis of the thermophilic bacterium of the candidate phylum Aminicenantes from deep subsurface aquifer revealed its physiology and ecological role.</title>
        <authorList>
            <person name="Kadnikov V.V."/>
            <person name="Mardanov A.V."/>
            <person name="Beletsky A.V."/>
            <person name="Karnachuk O.V."/>
            <person name="Ravin N.V."/>
        </authorList>
    </citation>
    <scope>NUCLEOTIDE SEQUENCE [LARGE SCALE GENOMIC DNA]</scope>
    <source>
        <strain evidence="2">BY38</strain>
    </source>
</reference>
<protein>
    <submittedName>
        <fullName evidence="2">Putative FAD-dependent oxidoreductase</fullName>
    </submittedName>
</protein>